<dbReference type="EMBL" id="LNRQ01000008">
    <property type="protein sequence ID" value="KZM85751.1"/>
    <property type="molecule type" value="Genomic_DNA"/>
</dbReference>
<organism evidence="1">
    <name type="scientific">Daucus carota subsp. sativus</name>
    <name type="common">Carrot</name>
    <dbReference type="NCBI Taxonomy" id="79200"/>
    <lineage>
        <taxon>Eukaryota</taxon>
        <taxon>Viridiplantae</taxon>
        <taxon>Streptophyta</taxon>
        <taxon>Embryophyta</taxon>
        <taxon>Tracheophyta</taxon>
        <taxon>Spermatophyta</taxon>
        <taxon>Magnoliopsida</taxon>
        <taxon>eudicotyledons</taxon>
        <taxon>Gunneridae</taxon>
        <taxon>Pentapetalae</taxon>
        <taxon>asterids</taxon>
        <taxon>campanulids</taxon>
        <taxon>Apiales</taxon>
        <taxon>Apiaceae</taxon>
        <taxon>Apioideae</taxon>
        <taxon>Scandiceae</taxon>
        <taxon>Daucinae</taxon>
        <taxon>Daucus</taxon>
        <taxon>Daucus sect. Daucus</taxon>
    </lineage>
</organism>
<protein>
    <submittedName>
        <fullName evidence="1">Uncharacterized protein</fullName>
    </submittedName>
</protein>
<evidence type="ECO:0000313" key="3">
    <source>
        <dbReference type="Proteomes" id="UP000077755"/>
    </source>
</evidence>
<dbReference type="Proteomes" id="UP000077755">
    <property type="component" value="Chromosome 8"/>
</dbReference>
<gene>
    <name evidence="1" type="ORF">DCAR_026827</name>
    <name evidence="2" type="ORF">DCAR_0832760</name>
</gene>
<proteinExistence type="predicted"/>
<reference evidence="2" key="2">
    <citation type="submission" date="2022-03" db="EMBL/GenBank/DDBJ databases">
        <title>Draft title - Genomic analysis of global carrot germplasm unveils the trajectory of domestication and the origin of high carotenoid orange carrot.</title>
        <authorList>
            <person name="Iorizzo M."/>
            <person name="Ellison S."/>
            <person name="Senalik D."/>
            <person name="Macko-Podgorni A."/>
            <person name="Grzebelus D."/>
            <person name="Bostan H."/>
            <person name="Rolling W."/>
            <person name="Curaba J."/>
            <person name="Simon P."/>
        </authorList>
    </citation>
    <scope>NUCLEOTIDE SEQUENCE</scope>
    <source>
        <tissue evidence="2">Leaf</tissue>
    </source>
</reference>
<evidence type="ECO:0000313" key="1">
    <source>
        <dbReference type="EMBL" id="KZM85751.1"/>
    </source>
</evidence>
<dbReference type="Gramene" id="KZM85751">
    <property type="protein sequence ID" value="KZM85751"/>
    <property type="gene ID" value="DCAR_026827"/>
</dbReference>
<evidence type="ECO:0000313" key="2">
    <source>
        <dbReference type="EMBL" id="WOH13251.1"/>
    </source>
</evidence>
<reference evidence="1" key="1">
    <citation type="journal article" date="2016" name="Nat. Genet.">
        <title>A high-quality carrot genome assembly provides new insights into carotenoid accumulation and asterid genome evolution.</title>
        <authorList>
            <person name="Iorizzo M."/>
            <person name="Ellison S."/>
            <person name="Senalik D."/>
            <person name="Zeng P."/>
            <person name="Satapoomin P."/>
            <person name="Huang J."/>
            <person name="Bowman M."/>
            <person name="Iovene M."/>
            <person name="Sanseverino W."/>
            <person name="Cavagnaro P."/>
            <person name="Yildiz M."/>
            <person name="Macko-Podgorni A."/>
            <person name="Moranska E."/>
            <person name="Grzebelus E."/>
            <person name="Grzebelus D."/>
            <person name="Ashrafi H."/>
            <person name="Zheng Z."/>
            <person name="Cheng S."/>
            <person name="Spooner D."/>
            <person name="Van Deynze A."/>
            <person name="Simon P."/>
        </authorList>
    </citation>
    <scope>NUCLEOTIDE SEQUENCE [LARGE SCALE GENOMIC DNA]</scope>
    <source>
        <tissue evidence="1">Leaf</tissue>
    </source>
</reference>
<keyword evidence="3" id="KW-1185">Reference proteome</keyword>
<dbReference type="EMBL" id="CP093350">
    <property type="protein sequence ID" value="WOH13251.1"/>
    <property type="molecule type" value="Genomic_DNA"/>
</dbReference>
<sequence length="60" mass="6992">MFSFSPESPILLAAENVPERSSRYCDIDVDVEDGYHHGKNDLQFFEDHRDDGDYDQLIKN</sequence>
<accession>A0A175YRG7</accession>
<dbReference type="AlphaFoldDB" id="A0A175YRG7"/>
<name>A0A175YRG7_DAUCS</name>